<evidence type="ECO:0000313" key="1">
    <source>
        <dbReference type="EMBL" id="OWZ11080.1"/>
    </source>
</evidence>
<dbReference type="Proteomes" id="UP000198211">
    <property type="component" value="Unassembled WGS sequence"/>
</dbReference>
<proteinExistence type="predicted"/>
<organism evidence="1 2">
    <name type="scientific">Phytophthora megakarya</name>
    <dbReference type="NCBI Taxonomy" id="4795"/>
    <lineage>
        <taxon>Eukaryota</taxon>
        <taxon>Sar</taxon>
        <taxon>Stramenopiles</taxon>
        <taxon>Oomycota</taxon>
        <taxon>Peronosporomycetes</taxon>
        <taxon>Peronosporales</taxon>
        <taxon>Peronosporaceae</taxon>
        <taxon>Phytophthora</taxon>
    </lineage>
</organism>
<dbReference type="OrthoDB" id="126206at2759"/>
<protein>
    <recommendedName>
        <fullName evidence="3">Avirulence (Avh) protein</fullName>
    </recommendedName>
</protein>
<gene>
    <name evidence="1" type="ORF">PHMEG_00015954</name>
</gene>
<name>A0A225W2J3_9STRA</name>
<evidence type="ECO:0008006" key="3">
    <source>
        <dbReference type="Google" id="ProtNLM"/>
    </source>
</evidence>
<comment type="caution">
    <text evidence="1">The sequence shown here is derived from an EMBL/GenBank/DDBJ whole genome shotgun (WGS) entry which is preliminary data.</text>
</comment>
<keyword evidence="2" id="KW-1185">Reference proteome</keyword>
<reference evidence="2" key="1">
    <citation type="submission" date="2017-03" db="EMBL/GenBank/DDBJ databases">
        <title>Phytopthora megakarya and P. palmivora, two closely related causual agents of cacao black pod achieved similar genome size and gene model numbers by different mechanisms.</title>
        <authorList>
            <person name="Ali S."/>
            <person name="Shao J."/>
            <person name="Larry D.J."/>
            <person name="Kronmiller B."/>
            <person name="Shen D."/>
            <person name="Strem M.D."/>
            <person name="Melnick R.L."/>
            <person name="Guiltinan M.J."/>
            <person name="Tyler B.M."/>
            <person name="Meinhardt L.W."/>
            <person name="Bailey B.A."/>
        </authorList>
    </citation>
    <scope>NUCLEOTIDE SEQUENCE [LARGE SCALE GENOMIC DNA]</scope>
    <source>
        <strain evidence="2">zdho120</strain>
    </source>
</reference>
<dbReference type="EMBL" id="NBNE01002232">
    <property type="protein sequence ID" value="OWZ11080.1"/>
    <property type="molecule type" value="Genomic_DNA"/>
</dbReference>
<sequence length="410" mass="47548">METFTKRFGDIGMAKMFHTSKQTDWGGGTFEKEVRKLITRLESAQLKMWLDSGETTDDVFKLFKLDDKANRNYFKDKVLLTTWASYVNAFIGKNPGQKDELFSALKLRFEDRPLNEILNIAKTFPSIESAANKIQTDKIENYLVNNVSPKRVFELLGLTKDRKHILDSPHFQSWMQYVEAYNTKNPSKQESWFAPLLATYNVERMFVKAMQNPSTMKIDKMMETEWMKHSLNKKYSPKDTFVHLGLKAVGDNALISPAFKTWTQYLDAFNVRYPEQKVTMIDGLTANFTYQGLLWAFQTAKKDQTNEKLVTTLQENLIDKWVTLKEKPEDLKRMLHHIEIGEEMIQRYMKKISSLGEDILSAKLESWTKNLAAKLESAHLKMWLDSGKTTNDVVELLKLDDEANTNIFAI</sequence>
<accession>A0A225W2J3</accession>
<dbReference type="AlphaFoldDB" id="A0A225W2J3"/>
<evidence type="ECO:0000313" key="2">
    <source>
        <dbReference type="Proteomes" id="UP000198211"/>
    </source>
</evidence>